<dbReference type="SMART" id="SM00342">
    <property type="entry name" value="HTH_ARAC"/>
    <property type="match status" value="1"/>
</dbReference>
<dbReference type="SUPFAM" id="SSF46689">
    <property type="entry name" value="Homeodomain-like"/>
    <property type="match status" value="1"/>
</dbReference>
<dbReference type="InterPro" id="IPR050204">
    <property type="entry name" value="AraC_XylS_family_regulators"/>
</dbReference>
<dbReference type="Gene3D" id="1.10.10.60">
    <property type="entry name" value="Homeodomain-like"/>
    <property type="match status" value="1"/>
</dbReference>
<organism evidence="5 6">
    <name type="scientific">Dokdonella ginsengisoli</name>
    <dbReference type="NCBI Taxonomy" id="363846"/>
    <lineage>
        <taxon>Bacteria</taxon>
        <taxon>Pseudomonadati</taxon>
        <taxon>Pseudomonadota</taxon>
        <taxon>Gammaproteobacteria</taxon>
        <taxon>Lysobacterales</taxon>
        <taxon>Rhodanobacteraceae</taxon>
        <taxon>Dokdonella</taxon>
    </lineage>
</organism>
<comment type="caution">
    <text evidence="5">The sequence shown here is derived from an EMBL/GenBank/DDBJ whole genome shotgun (WGS) entry which is preliminary data.</text>
</comment>
<dbReference type="SUPFAM" id="SSF51182">
    <property type="entry name" value="RmlC-like cupins"/>
    <property type="match status" value="1"/>
</dbReference>
<keyword evidence="2" id="KW-0238">DNA-binding</keyword>
<dbReference type="RefSeq" id="WP_380020243.1">
    <property type="nucleotide sequence ID" value="NZ_JBHSHD010000007.1"/>
</dbReference>
<evidence type="ECO:0000313" key="6">
    <source>
        <dbReference type="Proteomes" id="UP001595886"/>
    </source>
</evidence>
<sequence>MAACYETRHARGDALPTHRHREAYAALVLDGSYEENSVDGPLPSRPGVLLLHPPYHAHGNRFERSGARVINLVLPALDGVAQAQARLVPDLREAIAIFRHAPQRFAQLRAASTPCEPPQVPAWQRAFVEALGAGDRPIADLAREFGVSAAHASRALSLSHGMSPQALRRELRWRRALALLATPAPLADVAADAGFADQSHLTRVVRAHAGLPPSALRRRIGGIKCVQYAAAAAALQ</sequence>
<proteinExistence type="predicted"/>
<evidence type="ECO:0000256" key="3">
    <source>
        <dbReference type="ARBA" id="ARBA00023163"/>
    </source>
</evidence>
<dbReference type="Pfam" id="PF12833">
    <property type="entry name" value="HTH_18"/>
    <property type="match status" value="1"/>
</dbReference>
<dbReference type="EMBL" id="JBHSHD010000007">
    <property type="protein sequence ID" value="MFC4820394.1"/>
    <property type="molecule type" value="Genomic_DNA"/>
</dbReference>
<gene>
    <name evidence="5" type="ORF">ACFO6Q_08660</name>
</gene>
<feature type="domain" description="HTH araC/xylS-type" evidence="4">
    <location>
        <begin position="138"/>
        <end position="219"/>
    </location>
</feature>
<dbReference type="PROSITE" id="PS01124">
    <property type="entry name" value="HTH_ARAC_FAMILY_2"/>
    <property type="match status" value="1"/>
</dbReference>
<evidence type="ECO:0000313" key="5">
    <source>
        <dbReference type="EMBL" id="MFC4820394.1"/>
    </source>
</evidence>
<evidence type="ECO:0000256" key="2">
    <source>
        <dbReference type="ARBA" id="ARBA00023125"/>
    </source>
</evidence>
<dbReference type="InterPro" id="IPR018060">
    <property type="entry name" value="HTH_AraC"/>
</dbReference>
<dbReference type="PANTHER" id="PTHR46796:SF15">
    <property type="entry name" value="BLL1074 PROTEIN"/>
    <property type="match status" value="1"/>
</dbReference>
<keyword evidence="1" id="KW-0805">Transcription regulation</keyword>
<keyword evidence="3" id="KW-0804">Transcription</keyword>
<name>A0ABV9QUW9_9GAMM</name>
<keyword evidence="6" id="KW-1185">Reference proteome</keyword>
<dbReference type="InterPro" id="IPR011051">
    <property type="entry name" value="RmlC_Cupin_sf"/>
</dbReference>
<dbReference type="Proteomes" id="UP001595886">
    <property type="component" value="Unassembled WGS sequence"/>
</dbReference>
<protein>
    <submittedName>
        <fullName evidence="5">Helix-turn-helix domain-containing protein</fullName>
    </submittedName>
</protein>
<dbReference type="PANTHER" id="PTHR46796">
    <property type="entry name" value="HTH-TYPE TRANSCRIPTIONAL ACTIVATOR RHAS-RELATED"/>
    <property type="match status" value="1"/>
</dbReference>
<evidence type="ECO:0000256" key="1">
    <source>
        <dbReference type="ARBA" id="ARBA00023015"/>
    </source>
</evidence>
<reference evidence="6" key="1">
    <citation type="journal article" date="2019" name="Int. J. Syst. Evol. Microbiol.">
        <title>The Global Catalogue of Microorganisms (GCM) 10K type strain sequencing project: providing services to taxonomists for standard genome sequencing and annotation.</title>
        <authorList>
            <consortium name="The Broad Institute Genomics Platform"/>
            <consortium name="The Broad Institute Genome Sequencing Center for Infectious Disease"/>
            <person name="Wu L."/>
            <person name="Ma J."/>
        </authorList>
    </citation>
    <scope>NUCLEOTIDE SEQUENCE [LARGE SCALE GENOMIC DNA]</scope>
    <source>
        <strain evidence="6">CCUG 30340</strain>
    </source>
</reference>
<accession>A0ABV9QUW9</accession>
<evidence type="ECO:0000259" key="4">
    <source>
        <dbReference type="PROSITE" id="PS01124"/>
    </source>
</evidence>
<dbReference type="InterPro" id="IPR009057">
    <property type="entry name" value="Homeodomain-like_sf"/>
</dbReference>